<accession>A0AA86PH62</accession>
<keyword evidence="1" id="KW-0812">Transmembrane</keyword>
<gene>
    <name evidence="2" type="ORF">HINF_LOCUS11270</name>
    <name evidence="3" type="ORF">HINF_LOCUS26571</name>
    <name evidence="4" type="ORF">HINF_LOCUS63584</name>
    <name evidence="5" type="ORF">HINF_LOCUS67419</name>
</gene>
<sequence>MSINYLLTDQNLYFRGSCKAGMCTKDADGDDFDTTFNGKTKFRSMWTKMNLAAAGFPFVAADIKDIQEFDWAILFTLIDGRKFLYGLNNFNRLCSTVSGVVLVDLSIYDHIQVDYSTSLLSKGTDLYFCGASFGFDDIDYTQLFSAPASIQIDDSSALGWNFVNRTVIDISGGNNGFIIRTPTEIFGLGFCAAFECVNFQGDFMIYSGSVQKLQWFPVTLKVVGSDHALIQYRSEVILPVYFNDSVIVVKDQYLNQSGTLDFTQQLQSESKNKIWPALLGVFLIADAIACLAVYYFTQNLKKHYKARNELVQVYLQTGEQFEFTVREVISDENVRRNAEITHDINALNVFEFE</sequence>
<evidence type="ECO:0000313" key="3">
    <source>
        <dbReference type="EMBL" id="CAI9938926.1"/>
    </source>
</evidence>
<dbReference type="EMBL" id="CATOUU010000659">
    <property type="protein sequence ID" value="CAI9938926.1"/>
    <property type="molecule type" value="Genomic_DNA"/>
</dbReference>
<dbReference type="EMBL" id="CAXDID020000465">
    <property type="protein sequence ID" value="CAL6094332.1"/>
    <property type="molecule type" value="Genomic_DNA"/>
</dbReference>
<evidence type="ECO:0000256" key="1">
    <source>
        <dbReference type="SAM" id="Phobius"/>
    </source>
</evidence>
<evidence type="ECO:0000313" key="2">
    <source>
        <dbReference type="EMBL" id="CAI9923625.1"/>
    </source>
</evidence>
<reference evidence="3" key="1">
    <citation type="submission" date="2023-06" db="EMBL/GenBank/DDBJ databases">
        <authorList>
            <person name="Kurt Z."/>
        </authorList>
    </citation>
    <scope>NUCLEOTIDE SEQUENCE</scope>
</reference>
<evidence type="ECO:0000313" key="6">
    <source>
        <dbReference type="Proteomes" id="UP001642409"/>
    </source>
</evidence>
<dbReference type="EMBL" id="CATOUU010000288">
    <property type="protein sequence ID" value="CAI9923625.1"/>
    <property type="molecule type" value="Genomic_DNA"/>
</dbReference>
<reference evidence="4 6" key="2">
    <citation type="submission" date="2024-07" db="EMBL/GenBank/DDBJ databases">
        <authorList>
            <person name="Akdeniz Z."/>
        </authorList>
    </citation>
    <scope>NUCLEOTIDE SEQUENCE [LARGE SCALE GENOMIC DNA]</scope>
</reference>
<dbReference type="Proteomes" id="UP001642409">
    <property type="component" value="Unassembled WGS sequence"/>
</dbReference>
<proteinExistence type="predicted"/>
<keyword evidence="1" id="KW-1133">Transmembrane helix</keyword>
<evidence type="ECO:0000313" key="4">
    <source>
        <dbReference type="EMBL" id="CAL6087310.1"/>
    </source>
</evidence>
<evidence type="ECO:0000313" key="5">
    <source>
        <dbReference type="EMBL" id="CAL6094332.1"/>
    </source>
</evidence>
<keyword evidence="1" id="KW-0472">Membrane</keyword>
<dbReference type="EMBL" id="CAXDID020000400">
    <property type="protein sequence ID" value="CAL6087310.1"/>
    <property type="molecule type" value="Genomic_DNA"/>
</dbReference>
<name>A0AA86PH62_9EUKA</name>
<comment type="caution">
    <text evidence="3">The sequence shown here is derived from an EMBL/GenBank/DDBJ whole genome shotgun (WGS) entry which is preliminary data.</text>
</comment>
<organism evidence="3">
    <name type="scientific">Hexamita inflata</name>
    <dbReference type="NCBI Taxonomy" id="28002"/>
    <lineage>
        <taxon>Eukaryota</taxon>
        <taxon>Metamonada</taxon>
        <taxon>Diplomonadida</taxon>
        <taxon>Hexamitidae</taxon>
        <taxon>Hexamitinae</taxon>
        <taxon>Hexamita</taxon>
    </lineage>
</organism>
<protein>
    <submittedName>
        <fullName evidence="4">Hypothetical_protein</fullName>
    </submittedName>
</protein>
<keyword evidence="6" id="KW-1185">Reference proteome</keyword>
<dbReference type="AlphaFoldDB" id="A0AA86PH62"/>
<feature type="transmembrane region" description="Helical" evidence="1">
    <location>
        <begin position="274"/>
        <end position="297"/>
    </location>
</feature>